<dbReference type="PROSITE" id="PS50238">
    <property type="entry name" value="RHOGAP"/>
    <property type="match status" value="1"/>
</dbReference>
<dbReference type="Gene3D" id="1.10.555.10">
    <property type="entry name" value="Rho GTPase activation protein"/>
    <property type="match status" value="1"/>
</dbReference>
<evidence type="ECO:0000313" key="5">
    <source>
        <dbReference type="Proteomes" id="UP001652627"/>
    </source>
</evidence>
<organism evidence="5 6">
    <name type="scientific">Apteryx mantelli</name>
    <name type="common">North Island brown kiwi</name>
    <dbReference type="NCBI Taxonomy" id="2696672"/>
    <lineage>
        <taxon>Eukaryota</taxon>
        <taxon>Metazoa</taxon>
        <taxon>Chordata</taxon>
        <taxon>Craniata</taxon>
        <taxon>Vertebrata</taxon>
        <taxon>Euteleostomi</taxon>
        <taxon>Archelosauria</taxon>
        <taxon>Archosauria</taxon>
        <taxon>Dinosauria</taxon>
        <taxon>Saurischia</taxon>
        <taxon>Theropoda</taxon>
        <taxon>Coelurosauria</taxon>
        <taxon>Aves</taxon>
        <taxon>Palaeognathae</taxon>
        <taxon>Apterygiformes</taxon>
        <taxon>Apterygidae</taxon>
        <taxon>Apteryx</taxon>
    </lineage>
</organism>
<dbReference type="PANTHER" id="PTHR23179:SF26">
    <property type="entry name" value="T-CELL ACTIVATION RHO GTPASE-ACTIVATING PROTEIN"/>
    <property type="match status" value="1"/>
</dbReference>
<dbReference type="CDD" id="cd04402">
    <property type="entry name" value="RhoGAP_ARHGAP20"/>
    <property type="match status" value="1"/>
</dbReference>
<evidence type="ECO:0000256" key="1">
    <source>
        <dbReference type="ARBA" id="ARBA00022468"/>
    </source>
</evidence>
<feature type="region of interest" description="Disordered" evidence="3">
    <location>
        <begin position="448"/>
        <end position="473"/>
    </location>
</feature>
<dbReference type="SMART" id="SM00324">
    <property type="entry name" value="RhoGAP"/>
    <property type="match status" value="1"/>
</dbReference>
<feature type="region of interest" description="Disordered" evidence="3">
    <location>
        <begin position="322"/>
        <end position="373"/>
    </location>
</feature>
<dbReference type="InterPro" id="IPR047886">
    <property type="entry name" value="ARHGAP20-like_RhoGAP"/>
</dbReference>
<keyword evidence="5" id="KW-1185">Reference proteome</keyword>
<dbReference type="GeneID" id="106492984"/>
<proteinExistence type="predicted"/>
<gene>
    <name evidence="6" type="primary">LOC106492984</name>
</gene>
<dbReference type="PANTHER" id="PTHR23179">
    <property type="entry name" value="T-CELL ACTIVATION RHO GTPASE ACTIVATING PROTEIN-RELATED"/>
    <property type="match status" value="1"/>
</dbReference>
<reference evidence="6" key="1">
    <citation type="submission" date="2025-08" db="UniProtKB">
        <authorList>
            <consortium name="RefSeq"/>
        </authorList>
    </citation>
    <scope>IDENTIFICATION</scope>
    <source>
        <tissue evidence="6">Blood</tissue>
    </source>
</reference>
<dbReference type="RefSeq" id="XP_067150704.1">
    <property type="nucleotide sequence ID" value="XM_067294603.1"/>
</dbReference>
<evidence type="ECO:0000256" key="3">
    <source>
        <dbReference type="SAM" id="MobiDB-lite"/>
    </source>
</evidence>
<keyword evidence="2" id="KW-0597">Phosphoprotein</keyword>
<dbReference type="InterPro" id="IPR008936">
    <property type="entry name" value="Rho_GTPase_activation_prot"/>
</dbReference>
<dbReference type="InterPro" id="IPR000198">
    <property type="entry name" value="RhoGAP_dom"/>
</dbReference>
<feature type="compositionally biased region" description="Polar residues" evidence="3">
    <location>
        <begin position="356"/>
        <end position="373"/>
    </location>
</feature>
<accession>A0ABM4EDB8</accession>
<feature type="domain" description="Rho-GAP" evidence="4">
    <location>
        <begin position="118"/>
        <end position="307"/>
    </location>
</feature>
<evidence type="ECO:0000259" key="4">
    <source>
        <dbReference type="PROSITE" id="PS50238"/>
    </source>
</evidence>
<keyword evidence="1" id="KW-0343">GTPase activation</keyword>
<sequence>MQLHLPAEAPSASQQALGAVREGRGGVQVIGGEGAVAQCHPQSVSLSVQTAEALILAEAGTKQCPILVPSAPEEGLCHSPADGTKKRKRLIPSWRRTSANRDCPGQPGSGLKSPLFGQPLATLCGEEETLPQPVQDLLAILYREGPVTEGIFRKAANEKARRDLKEALNKGGTVDLDSKPVHLLAVVLKDFLHNIPPQLLSSALYEKWMLALEEPSREEKIEELKEVADQLPRPNVLLLKSLLAVLHRISQNAETNRMDSSNLAICVGPNMLSPGTDSTLPLEVQKEMNDKVTVLVEFLIDNCAAIFGEDLALALACSPAAEECPKNTNSSTGHPEAAQEDDSAHDNSELEAGCGSPTSETQQPRGRSPSGSRTYAICMSAPLLPHLKSNISAMHRSISEPALSFQDPSEGSKRHQKWSRSVDNVAVEQQLVSLEKEALGEQPAILPAQLSDGAPPQTSSRRSLESSCPASHGSSIIPLGPAAIPSSCFWAARTI</sequence>
<evidence type="ECO:0000256" key="2">
    <source>
        <dbReference type="ARBA" id="ARBA00022553"/>
    </source>
</evidence>
<dbReference type="Proteomes" id="UP001652627">
    <property type="component" value="Chromosome 3"/>
</dbReference>
<feature type="compositionally biased region" description="Polar residues" evidence="3">
    <location>
        <begin position="456"/>
        <end position="473"/>
    </location>
</feature>
<name>A0ABM4EDB8_9AVES</name>
<evidence type="ECO:0000313" key="6">
    <source>
        <dbReference type="RefSeq" id="XP_067150704.1"/>
    </source>
</evidence>
<dbReference type="Pfam" id="PF00620">
    <property type="entry name" value="RhoGAP"/>
    <property type="match status" value="1"/>
</dbReference>
<dbReference type="SUPFAM" id="SSF48350">
    <property type="entry name" value="GTPase activation domain, GAP"/>
    <property type="match status" value="1"/>
</dbReference>
<protein>
    <submittedName>
        <fullName evidence="6">T-cell activation Rho GTPase-activating protein-like</fullName>
    </submittedName>
</protein>